<sequence>MPPSFESQFGWGELVKMRLGFPWQPEAGKFSFASAVRGESIVRQWSEHERNLHAVLKIAGNSVRAMSADILGGLACFSHTNGDLSQWDIMNQACRSRVFSEGYPVSVIHNEESSFAIAGAMDSLRLWDFRSPGLVSIMKSSVKMPRCQALHCEGNVVSASQSDGFCRSCDTRKMQVGWLSEVSTSSLEKCLQENELEQVFSLWEKLSLFDEDESWDEPPIQSFLDESHHNSSSFALRCATIVRSLSSGNR</sequence>
<dbReference type="InterPro" id="IPR015943">
    <property type="entry name" value="WD40/YVTN_repeat-like_dom_sf"/>
</dbReference>
<dbReference type="InterPro" id="IPR036322">
    <property type="entry name" value="WD40_repeat_dom_sf"/>
</dbReference>
<dbReference type="Gene3D" id="2.130.10.10">
    <property type="entry name" value="YVTN repeat-like/Quinoprotein amine dehydrogenase"/>
    <property type="match status" value="1"/>
</dbReference>
<evidence type="ECO:0000313" key="1">
    <source>
        <dbReference type="EMBL" id="KAH7428507.1"/>
    </source>
</evidence>
<dbReference type="SUPFAM" id="SSF50978">
    <property type="entry name" value="WD40 repeat-like"/>
    <property type="match status" value="1"/>
</dbReference>
<proteinExistence type="predicted"/>
<name>A0A8T2TYE9_CERRI</name>
<accession>A0A8T2TYE9</accession>
<reference evidence="1" key="1">
    <citation type="submission" date="2021-08" db="EMBL/GenBank/DDBJ databases">
        <title>WGS assembly of Ceratopteris richardii.</title>
        <authorList>
            <person name="Marchant D.B."/>
            <person name="Chen G."/>
            <person name="Jenkins J."/>
            <person name="Shu S."/>
            <person name="Leebens-Mack J."/>
            <person name="Grimwood J."/>
            <person name="Schmutz J."/>
            <person name="Soltis P."/>
            <person name="Soltis D."/>
            <person name="Chen Z.-H."/>
        </authorList>
    </citation>
    <scope>NUCLEOTIDE SEQUENCE</scope>
    <source>
        <strain evidence="1">Whitten #5841</strain>
        <tissue evidence="1">Leaf</tissue>
    </source>
</reference>
<gene>
    <name evidence="1" type="ORF">KP509_09G004700</name>
</gene>
<evidence type="ECO:0000313" key="2">
    <source>
        <dbReference type="Proteomes" id="UP000825935"/>
    </source>
</evidence>
<comment type="caution">
    <text evidence="1">The sequence shown here is derived from an EMBL/GenBank/DDBJ whole genome shotgun (WGS) entry which is preliminary data.</text>
</comment>
<dbReference type="EMBL" id="CM035414">
    <property type="protein sequence ID" value="KAH7428507.1"/>
    <property type="molecule type" value="Genomic_DNA"/>
</dbReference>
<keyword evidence="2" id="KW-1185">Reference proteome</keyword>
<dbReference type="Proteomes" id="UP000825935">
    <property type="component" value="Chromosome 9"/>
</dbReference>
<protein>
    <submittedName>
        <fullName evidence="1">Uncharacterized protein</fullName>
    </submittedName>
</protein>
<organism evidence="1 2">
    <name type="scientific">Ceratopteris richardii</name>
    <name type="common">Triangle waterfern</name>
    <dbReference type="NCBI Taxonomy" id="49495"/>
    <lineage>
        <taxon>Eukaryota</taxon>
        <taxon>Viridiplantae</taxon>
        <taxon>Streptophyta</taxon>
        <taxon>Embryophyta</taxon>
        <taxon>Tracheophyta</taxon>
        <taxon>Polypodiopsida</taxon>
        <taxon>Polypodiidae</taxon>
        <taxon>Polypodiales</taxon>
        <taxon>Pteridineae</taxon>
        <taxon>Pteridaceae</taxon>
        <taxon>Parkerioideae</taxon>
        <taxon>Ceratopteris</taxon>
    </lineage>
</organism>
<dbReference type="OrthoDB" id="1986349at2759"/>
<dbReference type="AlphaFoldDB" id="A0A8T2TYE9"/>